<dbReference type="InterPro" id="IPR036388">
    <property type="entry name" value="WH-like_DNA-bd_sf"/>
</dbReference>
<organism evidence="5 6">
    <name type="scientific">Candidatus Ozemobacter sibiricus</name>
    <dbReference type="NCBI Taxonomy" id="2268124"/>
    <lineage>
        <taxon>Bacteria</taxon>
        <taxon>Candidatus Ozemobacteria</taxon>
        <taxon>Candidatus Ozemobacterales</taxon>
        <taxon>Candidatus Ozemobacteraceae</taxon>
        <taxon>Candidatus Ozemobacter</taxon>
    </lineage>
</organism>
<dbReference type="PROSITE" id="PS50987">
    <property type="entry name" value="HTH_ARSR_2"/>
    <property type="match status" value="1"/>
</dbReference>
<keyword evidence="3" id="KW-0804">Transcription</keyword>
<keyword evidence="2" id="KW-0238">DNA-binding</keyword>
<evidence type="ECO:0000256" key="1">
    <source>
        <dbReference type="ARBA" id="ARBA00023015"/>
    </source>
</evidence>
<dbReference type="CDD" id="cd00090">
    <property type="entry name" value="HTH_ARSR"/>
    <property type="match status" value="1"/>
</dbReference>
<protein>
    <submittedName>
        <fullName evidence="5">Transcriptional regulator, ArsR family</fullName>
    </submittedName>
</protein>
<accession>A0A367ZT78</accession>
<dbReference type="InterPro" id="IPR011991">
    <property type="entry name" value="ArsR-like_HTH"/>
</dbReference>
<dbReference type="AlphaFoldDB" id="A0A367ZT78"/>
<dbReference type="SMART" id="SM00418">
    <property type="entry name" value="HTH_ARSR"/>
    <property type="match status" value="1"/>
</dbReference>
<proteinExistence type="predicted"/>
<evidence type="ECO:0000256" key="3">
    <source>
        <dbReference type="ARBA" id="ARBA00023163"/>
    </source>
</evidence>
<dbReference type="PANTHER" id="PTHR43132:SF2">
    <property type="entry name" value="ARSENICAL RESISTANCE OPERON REPRESSOR ARSR-RELATED"/>
    <property type="match status" value="1"/>
</dbReference>
<evidence type="ECO:0000313" key="6">
    <source>
        <dbReference type="Proteomes" id="UP000252355"/>
    </source>
</evidence>
<dbReference type="NCBIfam" id="NF033788">
    <property type="entry name" value="HTH_metalloreg"/>
    <property type="match status" value="1"/>
</dbReference>
<dbReference type="GO" id="GO:0003677">
    <property type="term" value="F:DNA binding"/>
    <property type="evidence" value="ECO:0007669"/>
    <property type="project" value="UniProtKB-KW"/>
</dbReference>
<dbReference type="Pfam" id="PF01022">
    <property type="entry name" value="HTH_5"/>
    <property type="match status" value="1"/>
</dbReference>
<dbReference type="GO" id="GO:0003700">
    <property type="term" value="F:DNA-binding transcription factor activity"/>
    <property type="evidence" value="ECO:0007669"/>
    <property type="project" value="InterPro"/>
</dbReference>
<dbReference type="Proteomes" id="UP000252355">
    <property type="component" value="Unassembled WGS sequence"/>
</dbReference>
<evidence type="ECO:0000256" key="2">
    <source>
        <dbReference type="ARBA" id="ARBA00023125"/>
    </source>
</evidence>
<gene>
    <name evidence="5" type="ORF">OZSIB_2119</name>
</gene>
<reference evidence="5 6" key="1">
    <citation type="submission" date="2018-05" db="EMBL/GenBank/DDBJ databases">
        <title>A metagenomic window into the 2 km-deep terrestrial subsurface aquifer revealed taxonomically and functionally diverse microbial community comprising novel uncultured bacterial lineages.</title>
        <authorList>
            <person name="Kadnikov V.V."/>
            <person name="Mardanov A.V."/>
            <person name="Beletsky A.V."/>
            <person name="Banks D."/>
            <person name="Pimenov N.V."/>
            <person name="Frank Y.A."/>
            <person name="Karnachuk O.V."/>
            <person name="Ravin N.V."/>
        </authorList>
    </citation>
    <scope>NUCLEOTIDE SEQUENCE [LARGE SCALE GENOMIC DNA]</scope>
    <source>
        <strain evidence="5">BY5</strain>
    </source>
</reference>
<sequence>MQSELKTFQRRAAIAGALAHPLRLRILDHLHRHGATCVCQLVAAFGCQQPVMSKHLLILKQHGLVDMWKEGLKTFYFLKTPCILKFFECADRAFESHKNSL</sequence>
<dbReference type="InterPro" id="IPR051011">
    <property type="entry name" value="Metal_resp_trans_reg"/>
</dbReference>
<dbReference type="EMBL" id="QOQW01000002">
    <property type="protein sequence ID" value="RCK81250.1"/>
    <property type="molecule type" value="Genomic_DNA"/>
</dbReference>
<dbReference type="PANTHER" id="PTHR43132">
    <property type="entry name" value="ARSENICAL RESISTANCE OPERON REPRESSOR ARSR-RELATED"/>
    <property type="match status" value="1"/>
</dbReference>
<dbReference type="InterPro" id="IPR001845">
    <property type="entry name" value="HTH_ArsR_DNA-bd_dom"/>
</dbReference>
<name>A0A367ZT78_9BACT</name>
<dbReference type="Gene3D" id="1.10.10.10">
    <property type="entry name" value="Winged helix-like DNA-binding domain superfamily/Winged helix DNA-binding domain"/>
    <property type="match status" value="1"/>
</dbReference>
<dbReference type="PRINTS" id="PR00778">
    <property type="entry name" value="HTHARSR"/>
</dbReference>
<evidence type="ECO:0000259" key="4">
    <source>
        <dbReference type="PROSITE" id="PS50987"/>
    </source>
</evidence>
<keyword evidence="1" id="KW-0805">Transcription regulation</keyword>
<comment type="caution">
    <text evidence="5">The sequence shown here is derived from an EMBL/GenBank/DDBJ whole genome shotgun (WGS) entry which is preliminary data.</text>
</comment>
<dbReference type="SUPFAM" id="SSF46785">
    <property type="entry name" value="Winged helix' DNA-binding domain"/>
    <property type="match status" value="1"/>
</dbReference>
<evidence type="ECO:0000313" key="5">
    <source>
        <dbReference type="EMBL" id="RCK81250.1"/>
    </source>
</evidence>
<dbReference type="InterPro" id="IPR036390">
    <property type="entry name" value="WH_DNA-bd_sf"/>
</dbReference>
<feature type="domain" description="HTH arsR-type" evidence="4">
    <location>
        <begin position="3"/>
        <end position="98"/>
    </location>
</feature>